<dbReference type="GO" id="GO:0008841">
    <property type="term" value="F:dihydrofolate synthase activity"/>
    <property type="evidence" value="ECO:0007669"/>
    <property type="project" value="TreeGrafter"/>
</dbReference>
<dbReference type="GO" id="GO:0005524">
    <property type="term" value="F:ATP binding"/>
    <property type="evidence" value="ECO:0007669"/>
    <property type="project" value="UniProtKB-KW"/>
</dbReference>
<keyword evidence="3 10" id="KW-0436">Ligase</keyword>
<feature type="domain" description="Mur ligase central" evidence="12">
    <location>
        <begin position="52"/>
        <end position="279"/>
    </location>
</feature>
<comment type="caution">
    <text evidence="13">The sequence shown here is derived from an EMBL/GenBank/DDBJ whole genome shotgun (WGS) entry which is preliminary data.</text>
</comment>
<reference evidence="13 14" key="1">
    <citation type="journal article" date="2016" name="Nat. Commun.">
        <title>Thousands of microbial genomes shed light on interconnected biogeochemical processes in an aquifer system.</title>
        <authorList>
            <person name="Anantharaman K."/>
            <person name="Brown C.T."/>
            <person name="Hug L.A."/>
            <person name="Sharon I."/>
            <person name="Castelle C.J."/>
            <person name="Probst A.J."/>
            <person name="Thomas B.C."/>
            <person name="Singh A."/>
            <person name="Wilkins M.J."/>
            <person name="Karaoz U."/>
            <person name="Brodie E.L."/>
            <person name="Williams K.H."/>
            <person name="Hubbard S.S."/>
            <person name="Banfield J.F."/>
        </authorList>
    </citation>
    <scope>NUCLEOTIDE SEQUENCE [LARGE SCALE GENOMIC DNA]</scope>
</reference>
<proteinExistence type="inferred from homology"/>
<comment type="similarity">
    <text evidence="1 10">Belongs to the folylpolyglutamate synthase family.</text>
</comment>
<evidence type="ECO:0000256" key="1">
    <source>
        <dbReference type="ARBA" id="ARBA00008276"/>
    </source>
</evidence>
<evidence type="ECO:0000313" key="13">
    <source>
        <dbReference type="EMBL" id="OGK48226.1"/>
    </source>
</evidence>
<keyword evidence="7" id="KW-0460">Magnesium</keyword>
<dbReference type="PANTHER" id="PTHR11136">
    <property type="entry name" value="FOLYLPOLYGLUTAMATE SYNTHASE-RELATED"/>
    <property type="match status" value="1"/>
</dbReference>
<dbReference type="Pfam" id="PF02875">
    <property type="entry name" value="Mur_ligase_C"/>
    <property type="match status" value="1"/>
</dbReference>
<evidence type="ECO:0000313" key="14">
    <source>
        <dbReference type="Proteomes" id="UP000177141"/>
    </source>
</evidence>
<gene>
    <name evidence="13" type="ORF">A3A93_02015</name>
</gene>
<organism evidence="13 14">
    <name type="scientific">Candidatus Roizmanbacteria bacterium RIFCSPLOWO2_01_FULL_38_12</name>
    <dbReference type="NCBI Taxonomy" id="1802061"/>
    <lineage>
        <taxon>Bacteria</taxon>
        <taxon>Candidatus Roizmaniibacteriota</taxon>
    </lineage>
</organism>
<dbReference type="SUPFAM" id="SSF53623">
    <property type="entry name" value="MurD-like peptide ligases, catalytic domain"/>
    <property type="match status" value="1"/>
</dbReference>
<dbReference type="InterPro" id="IPR036565">
    <property type="entry name" value="Mur-like_cat_sf"/>
</dbReference>
<feature type="domain" description="Mur ligase C-terminal" evidence="11">
    <location>
        <begin position="308"/>
        <end position="432"/>
    </location>
</feature>
<dbReference type="InterPro" id="IPR013221">
    <property type="entry name" value="Mur_ligase_cen"/>
</dbReference>
<dbReference type="Gene3D" id="3.40.1190.10">
    <property type="entry name" value="Mur-like, catalytic domain"/>
    <property type="match status" value="1"/>
</dbReference>
<dbReference type="InterPro" id="IPR036615">
    <property type="entry name" value="Mur_ligase_C_dom_sf"/>
</dbReference>
<evidence type="ECO:0000256" key="5">
    <source>
        <dbReference type="ARBA" id="ARBA00022741"/>
    </source>
</evidence>
<dbReference type="SUPFAM" id="SSF53244">
    <property type="entry name" value="MurD-like peptide ligases, peptide-binding domain"/>
    <property type="match status" value="1"/>
</dbReference>
<evidence type="ECO:0000256" key="4">
    <source>
        <dbReference type="ARBA" id="ARBA00022723"/>
    </source>
</evidence>
<evidence type="ECO:0000256" key="7">
    <source>
        <dbReference type="ARBA" id="ARBA00022842"/>
    </source>
</evidence>
<evidence type="ECO:0000259" key="11">
    <source>
        <dbReference type="Pfam" id="PF02875"/>
    </source>
</evidence>
<sequence length="446" mass="50591">MKIKTYHDAEAYLESFIPKTSKWGEPSFAHARTKHFMQLLGDPQNKLQVIHIAGTSGKGSTAYITSTLLHSHGLTVGMGISPHVHDILERIQINMESISEDLFCKYLDEIIPFVEKMKASKYGQPTYFEIIIGLSYYLFDKEEVDVVVMETGLGGQYCATNTVTSSDKIAVITRIGFDHMEFLGNTLTSIAQEKVKIIQPQNTVITFKQDPEVMTQIKNEASKKNAKLISFDPQENIKNIRLTEKKTTFDFEFDNKIEKNIEISLLGEYQAENTALALLTFKTFMNNHMKFIYMSKVRKSLCYIHIPGRMEIRKYKGKQLIIDGAHNGQKMEAFIKSLVKIYPNQKFIFLISFKKGKDYKSILQHITCCAQTIIITSFENTNQGMGQLYSEDPKKIGAILEKLSVKNYQVIPDLTAALAGAMDHKENIVITGSLYLIGEIYNLLAK</sequence>
<evidence type="ECO:0000256" key="10">
    <source>
        <dbReference type="PIRNR" id="PIRNR001563"/>
    </source>
</evidence>
<dbReference type="EC" id="6.3.2.17" evidence="2"/>
<dbReference type="PIRSF" id="PIRSF001563">
    <property type="entry name" value="Folylpolyglu_synth"/>
    <property type="match status" value="1"/>
</dbReference>
<dbReference type="PANTHER" id="PTHR11136:SF0">
    <property type="entry name" value="DIHYDROFOLATE SYNTHETASE-RELATED"/>
    <property type="match status" value="1"/>
</dbReference>
<protein>
    <recommendedName>
        <fullName evidence="2">tetrahydrofolate synthase</fullName>
        <ecNumber evidence="2">6.3.2.17</ecNumber>
    </recommendedName>
    <alternativeName>
        <fullName evidence="8">Tetrahydrofolylpolyglutamate synthase</fullName>
    </alternativeName>
</protein>
<evidence type="ECO:0000256" key="3">
    <source>
        <dbReference type="ARBA" id="ARBA00022598"/>
    </source>
</evidence>
<name>A0A1F7IXX2_9BACT</name>
<dbReference type="InterPro" id="IPR004101">
    <property type="entry name" value="Mur_ligase_C"/>
</dbReference>
<dbReference type="EMBL" id="MGAL01000018">
    <property type="protein sequence ID" value="OGK48226.1"/>
    <property type="molecule type" value="Genomic_DNA"/>
</dbReference>
<dbReference type="Gene3D" id="3.90.190.20">
    <property type="entry name" value="Mur ligase, C-terminal domain"/>
    <property type="match status" value="1"/>
</dbReference>
<keyword evidence="5 10" id="KW-0547">Nucleotide-binding</keyword>
<evidence type="ECO:0000256" key="9">
    <source>
        <dbReference type="ARBA" id="ARBA00047493"/>
    </source>
</evidence>
<dbReference type="STRING" id="1802061.A3A93_02015"/>
<dbReference type="GO" id="GO:0005737">
    <property type="term" value="C:cytoplasm"/>
    <property type="evidence" value="ECO:0007669"/>
    <property type="project" value="TreeGrafter"/>
</dbReference>
<evidence type="ECO:0000256" key="8">
    <source>
        <dbReference type="ARBA" id="ARBA00030592"/>
    </source>
</evidence>
<dbReference type="NCBIfam" id="TIGR01499">
    <property type="entry name" value="folC"/>
    <property type="match status" value="1"/>
</dbReference>
<dbReference type="Proteomes" id="UP000177141">
    <property type="component" value="Unassembled WGS sequence"/>
</dbReference>
<keyword evidence="6 10" id="KW-0067">ATP-binding</keyword>
<dbReference type="GO" id="GO:0046872">
    <property type="term" value="F:metal ion binding"/>
    <property type="evidence" value="ECO:0007669"/>
    <property type="project" value="UniProtKB-KW"/>
</dbReference>
<comment type="catalytic activity">
    <reaction evidence="9">
        <text>(6S)-5,6,7,8-tetrahydrofolyl-(gamma-L-Glu)(n) + L-glutamate + ATP = (6S)-5,6,7,8-tetrahydrofolyl-(gamma-L-Glu)(n+1) + ADP + phosphate + H(+)</text>
        <dbReference type="Rhea" id="RHEA:10580"/>
        <dbReference type="Rhea" id="RHEA-COMP:14738"/>
        <dbReference type="Rhea" id="RHEA-COMP:14740"/>
        <dbReference type="ChEBI" id="CHEBI:15378"/>
        <dbReference type="ChEBI" id="CHEBI:29985"/>
        <dbReference type="ChEBI" id="CHEBI:30616"/>
        <dbReference type="ChEBI" id="CHEBI:43474"/>
        <dbReference type="ChEBI" id="CHEBI:141005"/>
        <dbReference type="ChEBI" id="CHEBI:456216"/>
        <dbReference type="EC" id="6.3.2.17"/>
    </reaction>
</comment>
<evidence type="ECO:0000256" key="2">
    <source>
        <dbReference type="ARBA" id="ARBA00013025"/>
    </source>
</evidence>
<accession>A0A1F7IXX2</accession>
<evidence type="ECO:0000259" key="12">
    <source>
        <dbReference type="Pfam" id="PF08245"/>
    </source>
</evidence>
<dbReference type="Pfam" id="PF08245">
    <property type="entry name" value="Mur_ligase_M"/>
    <property type="match status" value="1"/>
</dbReference>
<dbReference type="AlphaFoldDB" id="A0A1F7IXX2"/>
<dbReference type="InterPro" id="IPR001645">
    <property type="entry name" value="Folylpolyglutamate_synth"/>
</dbReference>
<evidence type="ECO:0000256" key="6">
    <source>
        <dbReference type="ARBA" id="ARBA00022840"/>
    </source>
</evidence>
<keyword evidence="4" id="KW-0479">Metal-binding</keyword>
<dbReference type="GO" id="GO:0004326">
    <property type="term" value="F:tetrahydrofolylpolyglutamate synthase activity"/>
    <property type="evidence" value="ECO:0007669"/>
    <property type="project" value="UniProtKB-EC"/>
</dbReference>